<keyword evidence="1" id="KW-0472">Membrane</keyword>
<keyword evidence="2" id="KW-0732">Signal</keyword>
<dbReference type="PROSITE" id="PS51257">
    <property type="entry name" value="PROKAR_LIPOPROTEIN"/>
    <property type="match status" value="1"/>
</dbReference>
<sequence length="230" mass="25342">MKRRLKSLSLVLLAFLLSGCVKMNMTLDVSGNGKVKTSVRMLASTDTLKTSGIQESTFTQDLKKQFTKNNKDVSAHVIKEKHDGKQYVGVEASNAMSSSIKAIVKNGRVQVTIPMKTFTSALTDNNITTETLNNFNMNEESLKKNGVEMKLVFNMPDKAKSNVGEVKGNKVTVDLLHEILKTDAKVENIVVSSKTGKTFDAKTLFLIIGGITLIIAIILYALKKTRKEQK</sequence>
<dbReference type="EMBL" id="FNYK01000069">
    <property type="protein sequence ID" value="SEJ17632.1"/>
    <property type="molecule type" value="Genomic_DNA"/>
</dbReference>
<protein>
    <recommendedName>
        <fullName evidence="5">DUF3153 domain-containing protein</fullName>
    </recommendedName>
</protein>
<gene>
    <name evidence="3" type="ORF">SAMN04487834_10691</name>
</gene>
<keyword evidence="1" id="KW-0812">Transmembrane</keyword>
<feature type="transmembrane region" description="Helical" evidence="1">
    <location>
        <begin position="203"/>
        <end position="222"/>
    </location>
</feature>
<feature type="chain" id="PRO_5010357485" description="DUF3153 domain-containing protein" evidence="2">
    <location>
        <begin position="24"/>
        <end position="230"/>
    </location>
</feature>
<dbReference type="AlphaFoldDB" id="A0A1H6WYS6"/>
<keyword evidence="4" id="KW-1185">Reference proteome</keyword>
<evidence type="ECO:0000256" key="2">
    <source>
        <dbReference type="SAM" id="SignalP"/>
    </source>
</evidence>
<keyword evidence="1" id="KW-1133">Transmembrane helix</keyword>
<dbReference type="Proteomes" id="UP000183028">
    <property type="component" value="Unassembled WGS sequence"/>
</dbReference>
<proteinExistence type="predicted"/>
<accession>A0A1H6WYS6</accession>
<evidence type="ECO:0008006" key="5">
    <source>
        <dbReference type="Google" id="ProtNLM"/>
    </source>
</evidence>
<name>A0A1H6WYS6_9FIRM</name>
<evidence type="ECO:0000313" key="3">
    <source>
        <dbReference type="EMBL" id="SEJ17632.1"/>
    </source>
</evidence>
<reference evidence="4" key="1">
    <citation type="submission" date="2016-10" db="EMBL/GenBank/DDBJ databases">
        <authorList>
            <person name="Varghese N."/>
        </authorList>
    </citation>
    <scope>NUCLEOTIDE SEQUENCE [LARGE SCALE GENOMIC DNA]</scope>
    <source>
        <strain evidence="4">DSM 20406</strain>
    </source>
</reference>
<dbReference type="RefSeq" id="WP_074732684.1">
    <property type="nucleotide sequence ID" value="NZ_CADBKW010000009.1"/>
</dbReference>
<organism evidence="3 4">
    <name type="scientific">Sharpea azabuensis</name>
    <dbReference type="NCBI Taxonomy" id="322505"/>
    <lineage>
        <taxon>Bacteria</taxon>
        <taxon>Bacillati</taxon>
        <taxon>Bacillota</taxon>
        <taxon>Erysipelotrichia</taxon>
        <taxon>Erysipelotrichales</taxon>
        <taxon>Coprobacillaceae</taxon>
        <taxon>Sharpea</taxon>
    </lineage>
</organism>
<evidence type="ECO:0000256" key="1">
    <source>
        <dbReference type="SAM" id="Phobius"/>
    </source>
</evidence>
<feature type="signal peptide" evidence="2">
    <location>
        <begin position="1"/>
        <end position="23"/>
    </location>
</feature>
<evidence type="ECO:0000313" key="4">
    <source>
        <dbReference type="Proteomes" id="UP000183028"/>
    </source>
</evidence>